<dbReference type="GO" id="GO:0003677">
    <property type="term" value="F:DNA binding"/>
    <property type="evidence" value="ECO:0007669"/>
    <property type="project" value="UniProtKB-KW"/>
</dbReference>
<dbReference type="EMBL" id="CP047129">
    <property type="protein sequence ID" value="QHB62780.1"/>
    <property type="molecule type" value="Genomic_DNA"/>
</dbReference>
<evidence type="ECO:0000313" key="10">
    <source>
        <dbReference type="EMBL" id="QHB62737.1"/>
    </source>
</evidence>
<dbReference type="EMBL" id="CP047129">
    <property type="protein sequence ID" value="QHB62737.1"/>
    <property type="molecule type" value="Genomic_DNA"/>
</dbReference>
<evidence type="ECO:0000313" key="11">
    <source>
        <dbReference type="EMBL" id="QHB62780.1"/>
    </source>
</evidence>
<dbReference type="Proteomes" id="UP000464884">
    <property type="component" value="Chromosome"/>
</dbReference>
<dbReference type="Pfam" id="PF01385">
    <property type="entry name" value="OrfB_IS605"/>
    <property type="match status" value="1"/>
</dbReference>
<accession>A0A6I6QYR0</accession>
<protein>
    <submittedName>
        <fullName evidence="11">Transposase</fullName>
    </submittedName>
</protein>
<dbReference type="AlphaFoldDB" id="A0A6I6QYR0"/>
<keyword evidence="6" id="KW-0233">DNA recombination</keyword>
<feature type="domain" description="Cas12f1-like TNB" evidence="8">
    <location>
        <begin position="314"/>
        <end position="381"/>
    </location>
</feature>
<dbReference type="GO" id="GO:0032196">
    <property type="term" value="P:transposition"/>
    <property type="evidence" value="ECO:0007669"/>
    <property type="project" value="UniProtKB-KW"/>
</dbReference>
<dbReference type="NCBIfam" id="NF040570">
    <property type="entry name" value="guided_TnpB"/>
    <property type="match status" value="1"/>
</dbReference>
<reference evidence="11 12" key="1">
    <citation type="submission" date="2019-12" db="EMBL/GenBank/DDBJ databases">
        <title>Draft Genome Sequence of Bifidobacterium adolescentis ZJ2.</title>
        <authorList>
            <person name="Jin Z."/>
        </authorList>
    </citation>
    <scope>NUCLEOTIDE SEQUENCE [LARGE SCALE GENOMIC DNA]</scope>
    <source>
        <strain evidence="11 12">ZJ2</strain>
    </source>
</reference>
<keyword evidence="2" id="KW-0815">Transposition</keyword>
<evidence type="ECO:0000256" key="4">
    <source>
        <dbReference type="ARBA" id="ARBA00022833"/>
    </source>
</evidence>
<name>A0A6I6QYR0_BIFAD</name>
<feature type="domain" description="Probable transposase IS891/IS1136/IS1341" evidence="7">
    <location>
        <begin position="185"/>
        <end position="302"/>
    </location>
</feature>
<feature type="domain" description="Transposase putative helix-turn-helix" evidence="9">
    <location>
        <begin position="1"/>
        <end position="43"/>
    </location>
</feature>
<keyword evidence="4" id="KW-0862">Zinc</keyword>
<evidence type="ECO:0000313" key="12">
    <source>
        <dbReference type="Proteomes" id="UP000464884"/>
    </source>
</evidence>
<evidence type="ECO:0000256" key="5">
    <source>
        <dbReference type="ARBA" id="ARBA00023125"/>
    </source>
</evidence>
<evidence type="ECO:0000259" key="7">
    <source>
        <dbReference type="Pfam" id="PF01385"/>
    </source>
</evidence>
<dbReference type="Pfam" id="PF12323">
    <property type="entry name" value="HTH_OrfB_IS605"/>
    <property type="match status" value="1"/>
</dbReference>
<dbReference type="GO" id="GO:0046872">
    <property type="term" value="F:metal ion binding"/>
    <property type="evidence" value="ECO:0007669"/>
    <property type="project" value="UniProtKB-KW"/>
</dbReference>
<dbReference type="InterPro" id="IPR021027">
    <property type="entry name" value="Transposase_put_HTH"/>
</dbReference>
<dbReference type="InterPro" id="IPR010095">
    <property type="entry name" value="Cas12f1-like_TNB"/>
</dbReference>
<evidence type="ECO:0000256" key="1">
    <source>
        <dbReference type="ARBA" id="ARBA00008761"/>
    </source>
</evidence>
<dbReference type="Pfam" id="PF07282">
    <property type="entry name" value="Cas12f1-like_TNB"/>
    <property type="match status" value="1"/>
</dbReference>
<evidence type="ECO:0000256" key="6">
    <source>
        <dbReference type="ARBA" id="ARBA00023172"/>
    </source>
</evidence>
<organism evidence="11 12">
    <name type="scientific">Bifidobacterium adolescentis</name>
    <dbReference type="NCBI Taxonomy" id="1680"/>
    <lineage>
        <taxon>Bacteria</taxon>
        <taxon>Bacillati</taxon>
        <taxon>Actinomycetota</taxon>
        <taxon>Actinomycetes</taxon>
        <taxon>Bifidobacteriales</taxon>
        <taxon>Bifidobacteriaceae</taxon>
        <taxon>Bifidobacterium</taxon>
    </lineage>
</organism>
<comment type="similarity">
    <text evidence="1">In the C-terminal section; belongs to the transposase 35 family.</text>
</comment>
<dbReference type="InterPro" id="IPR001959">
    <property type="entry name" value="Transposase"/>
</dbReference>
<sequence length="423" mass="48229">METVRRCNYRAYPTRGQRMALSRLFGACRYAWNWYVRQRLTDWNFNRSRPSYAELSAKFNRTKTEKSLEWLTQVSAVPLAQSLRQCEKAYSAFFRYVEKHGCHLDHKGRPLGYPRFKSRHCGEQSATFTTSARFHVRHDHNARWMFLDLPKIDGEIRLRWSRDLPSRPSSVTVMRHADGTYEAGFVVKAEPKAPPKPRHDACGIDMGLESLASIVYSDGTREKVAPLRALRKAERRLGKLNKELSRRKRGSNNYSKTRQAKARLYAHIGAQRKDLAYQLASRVAGENQAVAMETLCVKGLMRTRMGKSVADAAWSTFTDRVDTLCAQWGRRAVHIDRWCPSSQVCSQCGRRDGKKPLNVREWECPNCGAFLDRDWNAALNILDAAGLAESLNARGGDVRRRLASAGRDAIAREAGTHRTAMPH</sequence>
<dbReference type="GO" id="GO:0006310">
    <property type="term" value="P:DNA recombination"/>
    <property type="evidence" value="ECO:0007669"/>
    <property type="project" value="UniProtKB-KW"/>
</dbReference>
<keyword evidence="5" id="KW-0238">DNA-binding</keyword>
<evidence type="ECO:0000256" key="2">
    <source>
        <dbReference type="ARBA" id="ARBA00022578"/>
    </source>
</evidence>
<keyword evidence="3" id="KW-0479">Metal-binding</keyword>
<evidence type="ECO:0000256" key="3">
    <source>
        <dbReference type="ARBA" id="ARBA00022723"/>
    </source>
</evidence>
<proteinExistence type="inferred from homology"/>
<evidence type="ECO:0000259" key="9">
    <source>
        <dbReference type="Pfam" id="PF12323"/>
    </source>
</evidence>
<gene>
    <name evidence="10" type="ORF">F3K97_05280</name>
    <name evidence="11" type="ORF">F3K97_05545</name>
</gene>
<dbReference type="RefSeq" id="WP_159140636.1">
    <property type="nucleotide sequence ID" value="NZ_CP047129.1"/>
</dbReference>
<evidence type="ECO:0000259" key="8">
    <source>
        <dbReference type="Pfam" id="PF07282"/>
    </source>
</evidence>